<dbReference type="PIRSF" id="PIRSF007580">
    <property type="entry name" value="UCP07580"/>
    <property type="match status" value="1"/>
</dbReference>
<dbReference type="KEGG" id="lto:RGQ30_10940"/>
<dbReference type="InterPro" id="IPR009078">
    <property type="entry name" value="Ferritin-like_SF"/>
</dbReference>
<accession>A0AA86IYE3</accession>
<dbReference type="AlphaFoldDB" id="A0AA86IYE3"/>
<dbReference type="InterPro" id="IPR016516">
    <property type="entry name" value="UCP07580"/>
</dbReference>
<reference evidence="1 2" key="1">
    <citation type="submission" date="2023-10" db="EMBL/GenBank/DDBJ databases">
        <title>Complete Genome Sequence of Limnobacter thiooxidans CS-K2T, Isolated from freshwater lake sediments in Bavaria, Germany.</title>
        <authorList>
            <person name="Naruki M."/>
            <person name="Watanabe A."/>
            <person name="Warashina T."/>
            <person name="Morita T."/>
            <person name="Arakawa K."/>
        </authorList>
    </citation>
    <scope>NUCLEOTIDE SEQUENCE [LARGE SCALE GENOMIC DNA]</scope>
    <source>
        <strain evidence="1 2">CS-K2</strain>
    </source>
</reference>
<gene>
    <name evidence="1" type="ORF">RGQ30_10940</name>
</gene>
<organism evidence="1 2">
    <name type="scientific">Limnobacter thiooxidans</name>
    <dbReference type="NCBI Taxonomy" id="131080"/>
    <lineage>
        <taxon>Bacteria</taxon>
        <taxon>Pseudomonadati</taxon>
        <taxon>Pseudomonadota</taxon>
        <taxon>Betaproteobacteria</taxon>
        <taxon>Burkholderiales</taxon>
        <taxon>Burkholderiaceae</taxon>
        <taxon>Limnobacter</taxon>
    </lineage>
</organism>
<evidence type="ECO:0000313" key="1">
    <source>
        <dbReference type="EMBL" id="BET25593.1"/>
    </source>
</evidence>
<evidence type="ECO:0000313" key="2">
    <source>
        <dbReference type="Proteomes" id="UP001329151"/>
    </source>
</evidence>
<keyword evidence="2" id="KW-1185">Reference proteome</keyword>
<dbReference type="GO" id="GO:0016787">
    <property type="term" value="F:hydrolase activity"/>
    <property type="evidence" value="ECO:0007669"/>
    <property type="project" value="UniProtKB-KW"/>
</dbReference>
<keyword evidence="1" id="KW-0378">Hydrolase</keyword>
<sequence>MTTTSFKEDIVVRKDLDFGIMDADIPKYWMDGDAFKTRVIDGVQMSFPDGERYFISSVRNFKEKITDPELLKAVKDFSFQEGQHGKVHTDYNQRLKKQGVPVDKMLHVITKIMNRRLKVLSPEYNLAVTAALEHFTAMMAEMFFARKEVMAGADHRVRAMLAWHAIEEMEHKAVAFDVLQKVAKVGYFKRCLAMAHAMFNFTLHTLVFTWIILGTDGFKGWTRFKMYSKGLVWLLGPKGLYSSLLPKLLNYFKPGFHPWQDPTVHNYGVWLEVFNKTGNPVEAGEAMYAAAH</sequence>
<dbReference type="PANTHER" id="PTHR39456">
    <property type="entry name" value="METAL-DEPENDENT HYDROLASE"/>
    <property type="match status" value="1"/>
</dbReference>
<dbReference type="RefSeq" id="WP_338284833.1">
    <property type="nucleotide sequence ID" value="NZ_AP028947.1"/>
</dbReference>
<proteinExistence type="predicted"/>
<dbReference type="EMBL" id="AP028947">
    <property type="protein sequence ID" value="BET25593.1"/>
    <property type="molecule type" value="Genomic_DNA"/>
</dbReference>
<dbReference type="Proteomes" id="UP001329151">
    <property type="component" value="Chromosome"/>
</dbReference>
<protein>
    <submittedName>
        <fullName evidence="1">Metal-dependent hydrolase</fullName>
    </submittedName>
</protein>
<dbReference type="PANTHER" id="PTHR39456:SF1">
    <property type="entry name" value="METAL-DEPENDENT HYDROLASE"/>
    <property type="match status" value="1"/>
</dbReference>
<dbReference type="Pfam" id="PF10118">
    <property type="entry name" value="Metal_hydrol"/>
    <property type="match status" value="1"/>
</dbReference>
<name>A0AA86IYE3_9BURK</name>
<dbReference type="SUPFAM" id="SSF47240">
    <property type="entry name" value="Ferritin-like"/>
    <property type="match status" value="1"/>
</dbReference>